<feature type="compositionally biased region" description="Polar residues" evidence="1">
    <location>
        <begin position="1"/>
        <end position="13"/>
    </location>
</feature>
<dbReference type="Proteomes" id="UP000092498">
    <property type="component" value="Chromosome"/>
</dbReference>
<dbReference type="OrthoDB" id="7169608at2"/>
<organism evidence="2 3">
    <name type="scientific">Candidatus Viadribacter manganicus</name>
    <dbReference type="NCBI Taxonomy" id="1759059"/>
    <lineage>
        <taxon>Bacteria</taxon>
        <taxon>Pseudomonadati</taxon>
        <taxon>Pseudomonadota</taxon>
        <taxon>Alphaproteobacteria</taxon>
        <taxon>Hyphomonadales</taxon>
        <taxon>Hyphomonadaceae</taxon>
        <taxon>Candidatus Viadribacter</taxon>
    </lineage>
</organism>
<protein>
    <recommendedName>
        <fullName evidence="4">RHS repeat-associated core domain-containing protein</fullName>
    </recommendedName>
</protein>
<name>A0A1B1AD46_9PROT</name>
<dbReference type="AlphaFoldDB" id="A0A1B1AD46"/>
<dbReference type="RefSeq" id="WP_066766576.1">
    <property type="nucleotide sequence ID" value="NZ_CP013244.1"/>
</dbReference>
<dbReference type="EMBL" id="CP013244">
    <property type="protein sequence ID" value="ANP44474.1"/>
    <property type="molecule type" value="Genomic_DNA"/>
</dbReference>
<evidence type="ECO:0008006" key="4">
    <source>
        <dbReference type="Google" id="ProtNLM"/>
    </source>
</evidence>
<dbReference type="Gene3D" id="2.180.10.10">
    <property type="entry name" value="RHS repeat-associated core"/>
    <property type="match status" value="1"/>
</dbReference>
<keyword evidence="3" id="KW-1185">Reference proteome</keyword>
<reference evidence="2 3" key="1">
    <citation type="submission" date="2015-11" db="EMBL/GenBank/DDBJ databases">
        <title>Whole-Genome Sequence of Candidatus Oderbacter manganicum from the National Park Lower Oder Valley, Germany.</title>
        <authorList>
            <person name="Braun B."/>
            <person name="Liere K."/>
            <person name="Szewzyk U."/>
        </authorList>
    </citation>
    <scope>NUCLEOTIDE SEQUENCE [LARGE SCALE GENOMIC DNA]</scope>
    <source>
        <strain evidence="2 3">OTSz_A_272</strain>
    </source>
</reference>
<evidence type="ECO:0000313" key="3">
    <source>
        <dbReference type="Proteomes" id="UP000092498"/>
    </source>
</evidence>
<sequence length="183" mass="19572">MNLTTALRSTSAPQRLRASKSASREIFRNRTASRGRSAAYTFVASRDFVFAYEKPRQDRQSLQTDPVGYEDDLNLYQYVGNDPLNGVDPNGEERIGLFASGELGFGGDARIKLDISFDTESFELRVDALAGVGVGARVNAEIGGFVAPSRTDGFSANLDLTAQASAAAELRPTPLGGSARAST</sequence>
<evidence type="ECO:0000313" key="2">
    <source>
        <dbReference type="EMBL" id="ANP44474.1"/>
    </source>
</evidence>
<feature type="region of interest" description="Disordered" evidence="1">
    <location>
        <begin position="1"/>
        <end position="23"/>
    </location>
</feature>
<accession>A0A1B1AD46</accession>
<gene>
    <name evidence="2" type="ORF">ATE48_00320</name>
</gene>
<dbReference type="KEGG" id="cbot:ATE48_00320"/>
<evidence type="ECO:0000256" key="1">
    <source>
        <dbReference type="SAM" id="MobiDB-lite"/>
    </source>
</evidence>
<dbReference type="InParanoid" id="A0A1B1AD46"/>
<proteinExistence type="predicted"/>